<dbReference type="EMBL" id="PYDT01000007">
    <property type="protein sequence ID" value="THU55692.1"/>
    <property type="molecule type" value="Genomic_DNA"/>
</dbReference>
<name>A0A4S8J5B4_MUSBA</name>
<reference evidence="1 2" key="1">
    <citation type="journal article" date="2019" name="Nat. Plants">
        <title>Genome sequencing of Musa balbisiana reveals subgenome evolution and function divergence in polyploid bananas.</title>
        <authorList>
            <person name="Yao X."/>
        </authorList>
    </citation>
    <scope>NUCLEOTIDE SEQUENCE [LARGE SCALE GENOMIC DNA]</scope>
    <source>
        <strain evidence="2">cv. DH-PKW</strain>
        <tissue evidence="1">Leaves</tissue>
    </source>
</reference>
<evidence type="ECO:0000313" key="1">
    <source>
        <dbReference type="EMBL" id="THU55692.1"/>
    </source>
</evidence>
<dbReference type="Gene3D" id="3.40.50.1820">
    <property type="entry name" value="alpha/beta hydrolase"/>
    <property type="match status" value="1"/>
</dbReference>
<accession>A0A4S8J5B4</accession>
<organism evidence="1 2">
    <name type="scientific">Musa balbisiana</name>
    <name type="common">Banana</name>
    <dbReference type="NCBI Taxonomy" id="52838"/>
    <lineage>
        <taxon>Eukaryota</taxon>
        <taxon>Viridiplantae</taxon>
        <taxon>Streptophyta</taxon>
        <taxon>Embryophyta</taxon>
        <taxon>Tracheophyta</taxon>
        <taxon>Spermatophyta</taxon>
        <taxon>Magnoliopsida</taxon>
        <taxon>Liliopsida</taxon>
        <taxon>Zingiberales</taxon>
        <taxon>Musaceae</taxon>
        <taxon>Musa</taxon>
    </lineage>
</organism>
<dbReference type="AlphaFoldDB" id="A0A4S8J5B4"/>
<comment type="caution">
    <text evidence="1">The sequence shown here is derived from an EMBL/GenBank/DDBJ whole genome shotgun (WGS) entry which is preliminary data.</text>
</comment>
<proteinExistence type="predicted"/>
<keyword evidence="2" id="KW-1185">Reference proteome</keyword>
<sequence>MVYAMCSVLKSVNPSLKAMVVPQGAHHVDLRYSTKEDPMWLQNVRRKEINIIAGWINQFYADSKL</sequence>
<dbReference type="STRING" id="52838.A0A4S8J5B4"/>
<evidence type="ECO:0008006" key="3">
    <source>
        <dbReference type="Google" id="ProtNLM"/>
    </source>
</evidence>
<gene>
    <name evidence="1" type="ORF">C4D60_Mb11t09250</name>
</gene>
<dbReference type="InterPro" id="IPR029058">
    <property type="entry name" value="AB_hydrolase_fold"/>
</dbReference>
<dbReference type="Proteomes" id="UP000317650">
    <property type="component" value="Chromosome 11"/>
</dbReference>
<protein>
    <recommendedName>
        <fullName evidence="3">Peptidase S9 prolyl oligopeptidase catalytic domain-containing protein</fullName>
    </recommendedName>
</protein>
<evidence type="ECO:0000313" key="2">
    <source>
        <dbReference type="Proteomes" id="UP000317650"/>
    </source>
</evidence>